<dbReference type="InterPro" id="IPR000157">
    <property type="entry name" value="TIR_dom"/>
</dbReference>
<feature type="domain" description="TIR" evidence="3">
    <location>
        <begin position="4"/>
        <end position="89"/>
    </location>
</feature>
<keyword evidence="5" id="KW-1185">Reference proteome</keyword>
<dbReference type="Gene3D" id="3.40.50.10140">
    <property type="entry name" value="Toll/interleukin-1 receptor homology (TIR) domain"/>
    <property type="match status" value="1"/>
</dbReference>
<dbReference type="RefSeq" id="WP_128968854.1">
    <property type="nucleotide sequence ID" value="NZ_BMHC01000025.1"/>
</dbReference>
<dbReference type="Pfam" id="PF12146">
    <property type="entry name" value="Hydrolase_4"/>
    <property type="match status" value="1"/>
</dbReference>
<name>A0ABX6UQR9_9BRAD</name>
<dbReference type="SUPFAM" id="SSF53474">
    <property type="entry name" value="alpha/beta-Hydrolases"/>
    <property type="match status" value="1"/>
</dbReference>
<evidence type="ECO:0000259" key="2">
    <source>
        <dbReference type="Pfam" id="PF12146"/>
    </source>
</evidence>
<dbReference type="Gene3D" id="3.40.50.1820">
    <property type="entry name" value="alpha/beta hydrolase"/>
    <property type="match status" value="1"/>
</dbReference>
<accession>A0ABX6UQR9</accession>
<keyword evidence="1" id="KW-1133">Transmembrane helix</keyword>
<organism evidence="4 5">
    <name type="scientific">Bradyrhizobium guangdongense</name>
    <dbReference type="NCBI Taxonomy" id="1325090"/>
    <lineage>
        <taxon>Bacteria</taxon>
        <taxon>Pseudomonadati</taxon>
        <taxon>Pseudomonadota</taxon>
        <taxon>Alphaproteobacteria</taxon>
        <taxon>Hyphomicrobiales</taxon>
        <taxon>Nitrobacteraceae</taxon>
        <taxon>Bradyrhizobium</taxon>
    </lineage>
</organism>
<dbReference type="Pfam" id="PF13676">
    <property type="entry name" value="TIR_2"/>
    <property type="match status" value="1"/>
</dbReference>
<evidence type="ECO:0000313" key="4">
    <source>
        <dbReference type="EMBL" id="QOZ63276.1"/>
    </source>
</evidence>
<dbReference type="InterPro" id="IPR029058">
    <property type="entry name" value="AB_hydrolase_fold"/>
</dbReference>
<dbReference type="Proteomes" id="UP000593880">
    <property type="component" value="Chromosome"/>
</dbReference>
<evidence type="ECO:0000259" key="3">
    <source>
        <dbReference type="Pfam" id="PF13676"/>
    </source>
</evidence>
<proteinExistence type="predicted"/>
<keyword evidence="1" id="KW-0472">Membrane</keyword>
<gene>
    <name evidence="4" type="ORF">XH86_34500</name>
</gene>
<dbReference type="SUPFAM" id="SSF52200">
    <property type="entry name" value="Toll/Interleukin receptor TIR domain"/>
    <property type="match status" value="1"/>
</dbReference>
<feature type="transmembrane region" description="Helical" evidence="1">
    <location>
        <begin position="346"/>
        <end position="367"/>
    </location>
</feature>
<feature type="domain" description="Serine aminopeptidase S33" evidence="2">
    <location>
        <begin position="139"/>
        <end position="264"/>
    </location>
</feature>
<reference evidence="4 5" key="1">
    <citation type="submission" date="2018-06" db="EMBL/GenBank/DDBJ databases">
        <title>Comparative genomics of rhizobia nodulating Arachis hypogaea in China.</title>
        <authorList>
            <person name="Li Y."/>
        </authorList>
    </citation>
    <scope>NUCLEOTIDE SEQUENCE [LARGE SCALE GENOMIC DNA]</scope>
    <source>
        <strain evidence="4 5">CCBAU 51658</strain>
    </source>
</reference>
<evidence type="ECO:0000313" key="5">
    <source>
        <dbReference type="Proteomes" id="UP000593880"/>
    </source>
</evidence>
<evidence type="ECO:0008006" key="6">
    <source>
        <dbReference type="Google" id="ProtNLM"/>
    </source>
</evidence>
<dbReference type="InterPro" id="IPR035897">
    <property type="entry name" value="Toll_tir_struct_dom_sf"/>
</dbReference>
<dbReference type="InterPro" id="IPR022742">
    <property type="entry name" value="Hydrolase_4"/>
</dbReference>
<protein>
    <recommendedName>
        <fullName evidence="6">TIR domain-containing protein</fullName>
    </recommendedName>
</protein>
<keyword evidence="1" id="KW-0812">Transmembrane</keyword>
<dbReference type="EMBL" id="CP030057">
    <property type="protein sequence ID" value="QOZ63276.1"/>
    <property type="molecule type" value="Genomic_DNA"/>
</dbReference>
<evidence type="ECO:0000256" key="1">
    <source>
        <dbReference type="SAM" id="Phobius"/>
    </source>
</evidence>
<sequence>MADIFISYSTRNARIVAALARDLMEAGFTVWYDTSLIAGERFSDAIAREIDQAGAVIVIWSPEAAQSDWVRWEANRARERGALVQVMTPNMTVDEIPAPFGVFQTELISNREGIFAGLANLGIRRSDASSRKAAELKNHLVILVHGIRTRASWMGTIAPVLERAGFAVGLTSFGRFGALRFLAPFGLFRSDPLSRVVEDINTSLMLYKRKEGKPPEKMSVISHSFGTYVISEILMKHPEFKWHRIIFAGSVVREDYKFSKVVELFDDPLINEVGTRDFWPALAESAGWGYGSVGAFQWNRPGTVTRFHKNYRHSDFLTPLFCEKYWVPFLRGEAPRAADNPTRMPLWVRVLAALPLRWLILLTFLAIPAAITLNYFNPDLLTDAWPTFTPGDSVPAKRYRAACFQFPALCRLPDSARRDLLDTLEKDAEQTSSLSGTGKVDCFKGLGNCESTADQRLRCSQGQGGC</sequence>